<dbReference type="Proteomes" id="UP000839834">
    <property type="component" value="Unassembled WGS sequence"/>
</dbReference>
<dbReference type="EMBL" id="AAACVH010000041">
    <property type="protein sequence ID" value="EAA8667304.1"/>
    <property type="molecule type" value="Genomic_DNA"/>
</dbReference>
<gene>
    <name evidence="1" type="ORF">NL99_20480</name>
</gene>
<protein>
    <recommendedName>
        <fullName evidence="2">Phage protein</fullName>
    </recommendedName>
</protein>
<proteinExistence type="predicted"/>
<name>A0A7U7QM52_SALER</name>
<evidence type="ECO:0008006" key="2">
    <source>
        <dbReference type="Google" id="ProtNLM"/>
    </source>
</evidence>
<evidence type="ECO:0000313" key="1">
    <source>
        <dbReference type="EMBL" id="EAA8667304.1"/>
    </source>
</evidence>
<reference evidence="1" key="1">
    <citation type="submission" date="2018-08" db="EMBL/GenBank/DDBJ databases">
        <authorList>
            <consortium name="GenomeTrakr network: Whole genome sequencing for foodborne pathogen traceback"/>
        </authorList>
    </citation>
    <scope>NUCLEOTIDE SEQUENCE [LARGE SCALE GENOMIC DNA]</scope>
    <source>
        <strain evidence="1">FLUFL-367</strain>
    </source>
</reference>
<organism evidence="1">
    <name type="scientific">Salmonella enterica</name>
    <name type="common">Salmonella choleraesuis</name>
    <dbReference type="NCBI Taxonomy" id="28901"/>
    <lineage>
        <taxon>Bacteria</taxon>
        <taxon>Pseudomonadati</taxon>
        <taxon>Pseudomonadota</taxon>
        <taxon>Gammaproteobacteria</taxon>
        <taxon>Enterobacterales</taxon>
        <taxon>Enterobacteriaceae</taxon>
        <taxon>Salmonella</taxon>
    </lineage>
</organism>
<dbReference type="AlphaFoldDB" id="A0A7U7QM52"/>
<accession>A0A7U7QM52</accession>
<comment type="caution">
    <text evidence="1">The sequence shown here is derived from an EMBL/GenBank/DDBJ whole genome shotgun (WGS) entry which is preliminary data.</text>
</comment>
<sequence length="61" mass="7159">MNNELKHVIALLLEDARRLQQIEPNAGTEARIVEAETFLNDLRYSDEIIADARKIIYNYRK</sequence>